<proteinExistence type="predicted"/>
<dbReference type="HOGENOM" id="CLU_1318511_0_0_2"/>
<protein>
    <submittedName>
        <fullName evidence="1">Uncharacterized protein</fullName>
    </submittedName>
</protein>
<sequence>MDILTQISEFITKINISLHDPTIIKIIRLMKDKNIPLNHVLAEILLYSYFRNRGYEYILIEETINNVKCDVYLRHRNHDICIEIEFYTIPMEYLGNWTEFIIARHIKKLYQIAKAGIKAAAFAYPYGIIPLIPIELIRPSHYRSKKRIQELLAIARKYYSIEEDADELLKMQHIHAVYIFDFSMGKVYEVLLHTIESLIALYQSLIAY</sequence>
<evidence type="ECO:0000313" key="2">
    <source>
        <dbReference type="Proteomes" id="UP000001304"/>
    </source>
</evidence>
<dbReference type="Proteomes" id="UP000001304">
    <property type="component" value="Chromosome"/>
</dbReference>
<dbReference type="BioCyc" id="IAGG583356:GHAH-1535-MONOMER"/>
<keyword evidence="2" id="KW-1185">Reference proteome</keyword>
<organism evidence="1 2">
    <name type="scientific">Ignisphaera aggregans (strain DSM 17230 / JCM 13409 / AQ1.S1)</name>
    <dbReference type="NCBI Taxonomy" id="583356"/>
    <lineage>
        <taxon>Archaea</taxon>
        <taxon>Thermoproteota</taxon>
        <taxon>Thermoprotei</taxon>
        <taxon>Desulfurococcales</taxon>
        <taxon>Desulfurococcaceae</taxon>
        <taxon>Ignisphaera</taxon>
    </lineage>
</organism>
<reference evidence="1 2" key="1">
    <citation type="journal article" date="2010" name="Stand. Genomic Sci.">
        <title>Complete genome sequence of Ignisphaera aggregans type strain (AQ1.S1).</title>
        <authorList>
            <person name="Goker M."/>
            <person name="Held B."/>
            <person name="Lapidus A."/>
            <person name="Nolan M."/>
            <person name="Spring S."/>
            <person name="Yasawong M."/>
            <person name="Lucas S."/>
            <person name="Glavina Del Rio T."/>
            <person name="Tice H."/>
            <person name="Cheng J.F."/>
            <person name="Goodwin L."/>
            <person name="Tapia R."/>
            <person name="Pitluck S."/>
            <person name="Liolios K."/>
            <person name="Ivanova N."/>
            <person name="Mavromatis K."/>
            <person name="Mikhailova N."/>
            <person name="Pati A."/>
            <person name="Chen A."/>
            <person name="Palaniappan K."/>
            <person name="Brambilla E."/>
            <person name="Land M."/>
            <person name="Hauser L."/>
            <person name="Chang Y.J."/>
            <person name="Jeffries C.D."/>
            <person name="Brettin T."/>
            <person name="Detter J.C."/>
            <person name="Han C."/>
            <person name="Rohde M."/>
            <person name="Sikorski J."/>
            <person name="Woyke T."/>
            <person name="Bristow J."/>
            <person name="Eisen J.A."/>
            <person name="Markowitz V."/>
            <person name="Hugenholtz P."/>
            <person name="Kyrpides N.C."/>
            <person name="Klenk H.P."/>
        </authorList>
    </citation>
    <scope>NUCLEOTIDE SEQUENCE [LARGE SCALE GENOMIC DNA]</scope>
    <source>
        <strain evidence="2">DSM 17230 / JCM 13409 / AQ1.S1</strain>
    </source>
</reference>
<dbReference type="AlphaFoldDB" id="E0SR15"/>
<dbReference type="EMBL" id="CP002098">
    <property type="protein sequence ID" value="ADM28345.1"/>
    <property type="molecule type" value="Genomic_DNA"/>
</dbReference>
<gene>
    <name evidence="1" type="ordered locus">Igag_1543</name>
</gene>
<accession>E0SR15</accession>
<dbReference type="KEGG" id="iag:Igag_1543"/>
<evidence type="ECO:0000313" key="1">
    <source>
        <dbReference type="EMBL" id="ADM28345.1"/>
    </source>
</evidence>
<name>E0SR15_IGNAA</name>